<sequence>MRLQIRRQQQRGLLLQRGFNSRRRITFQHGAYRADAHLHENLAVDELISTDEVFAELNAIAG</sequence>
<name>A0ACD4XLC3_PSEFL</name>
<dbReference type="Proteomes" id="UP001325023">
    <property type="component" value="Chromosome"/>
</dbReference>
<dbReference type="EMBL" id="CP140009">
    <property type="protein sequence ID" value="WQD69782.1"/>
    <property type="molecule type" value="Genomic_DNA"/>
</dbReference>
<gene>
    <name evidence="1" type="ORF">U0037_17095</name>
</gene>
<protein>
    <submittedName>
        <fullName evidence="1">Uncharacterized protein</fullName>
    </submittedName>
</protein>
<accession>A0ACD4XLC3</accession>
<keyword evidence="2" id="KW-1185">Reference proteome</keyword>
<proteinExistence type="predicted"/>
<reference evidence="1" key="1">
    <citation type="submission" date="2023-12" db="EMBL/GenBank/DDBJ databases">
        <title>Genome sequencing and assembly of bacterial species from a model synthetic community.</title>
        <authorList>
            <person name="Hogle S.L."/>
        </authorList>
    </citation>
    <scope>NUCLEOTIDE SEQUENCE</scope>
    <source>
        <strain evidence="1">SBW25</strain>
    </source>
</reference>
<evidence type="ECO:0000313" key="1">
    <source>
        <dbReference type="EMBL" id="WQD69782.1"/>
    </source>
</evidence>
<evidence type="ECO:0000313" key="2">
    <source>
        <dbReference type="Proteomes" id="UP001325023"/>
    </source>
</evidence>
<organism evidence="1 2">
    <name type="scientific">Pseudomonas fluorescens</name>
    <dbReference type="NCBI Taxonomy" id="294"/>
    <lineage>
        <taxon>Bacteria</taxon>
        <taxon>Pseudomonadati</taxon>
        <taxon>Pseudomonadota</taxon>
        <taxon>Gammaproteobacteria</taxon>
        <taxon>Pseudomonadales</taxon>
        <taxon>Pseudomonadaceae</taxon>
        <taxon>Pseudomonas</taxon>
    </lineage>
</organism>